<organism evidence="2 3">
    <name type="scientific">Beauveria bassiana</name>
    <name type="common">White muscardine disease fungus</name>
    <name type="synonym">Tritirachium shiotae</name>
    <dbReference type="NCBI Taxonomy" id="176275"/>
    <lineage>
        <taxon>Eukaryota</taxon>
        <taxon>Fungi</taxon>
        <taxon>Dikarya</taxon>
        <taxon>Ascomycota</taxon>
        <taxon>Pezizomycotina</taxon>
        <taxon>Sordariomycetes</taxon>
        <taxon>Hypocreomycetidae</taxon>
        <taxon>Hypocreales</taxon>
        <taxon>Cordycipitaceae</taxon>
        <taxon>Beauveria</taxon>
    </lineage>
</organism>
<dbReference type="Proteomes" id="UP000235728">
    <property type="component" value="Unassembled WGS sequence"/>
</dbReference>
<proteinExistence type="predicted"/>
<protein>
    <submittedName>
        <fullName evidence="2">Uncharacterized protein</fullName>
    </submittedName>
</protein>
<sequence>MARASDDGWEEQWWDGEAVIWPTAPGVFDAGGWSGTGRGKIRISQGGGGGMKKQAWYGVTT</sequence>
<name>A0A2N6NUB6_BEABA</name>
<evidence type="ECO:0000313" key="2">
    <source>
        <dbReference type="EMBL" id="PMB70863.1"/>
    </source>
</evidence>
<evidence type="ECO:0000313" key="3">
    <source>
        <dbReference type="Proteomes" id="UP000235728"/>
    </source>
</evidence>
<gene>
    <name evidence="2" type="ORF">BM221_003322</name>
</gene>
<dbReference type="AlphaFoldDB" id="A0A2N6NUB6"/>
<reference evidence="2 3" key="1">
    <citation type="journal article" date="2016" name="Appl. Microbiol. Biotechnol.">
        <title>Characterization of T-DNA insertion mutants with decreased virulence in the entomopathogenic fungus Beauveria bassiana JEF-007.</title>
        <authorList>
            <person name="Kim S."/>
            <person name="Lee S.J."/>
            <person name="Nai Y.S."/>
            <person name="Yu J.S."/>
            <person name="Lee M.R."/>
            <person name="Yang Y.T."/>
            <person name="Kim J.S."/>
        </authorList>
    </citation>
    <scope>NUCLEOTIDE SEQUENCE [LARGE SCALE GENOMIC DNA]</scope>
    <source>
        <strain evidence="2 3">JEF-007</strain>
    </source>
</reference>
<feature type="region of interest" description="Disordered" evidence="1">
    <location>
        <begin position="29"/>
        <end position="51"/>
    </location>
</feature>
<dbReference type="EMBL" id="MRVG01000003">
    <property type="protein sequence ID" value="PMB70863.1"/>
    <property type="molecule type" value="Genomic_DNA"/>
</dbReference>
<accession>A0A2N6NUB6</accession>
<evidence type="ECO:0000256" key="1">
    <source>
        <dbReference type="SAM" id="MobiDB-lite"/>
    </source>
</evidence>
<comment type="caution">
    <text evidence="2">The sequence shown here is derived from an EMBL/GenBank/DDBJ whole genome shotgun (WGS) entry which is preliminary data.</text>
</comment>